<organism evidence="3 4">
    <name type="scientific">Miscanthus lutarioriparius</name>
    <dbReference type="NCBI Taxonomy" id="422564"/>
    <lineage>
        <taxon>Eukaryota</taxon>
        <taxon>Viridiplantae</taxon>
        <taxon>Streptophyta</taxon>
        <taxon>Embryophyta</taxon>
        <taxon>Tracheophyta</taxon>
        <taxon>Spermatophyta</taxon>
        <taxon>Magnoliopsida</taxon>
        <taxon>Liliopsida</taxon>
        <taxon>Poales</taxon>
        <taxon>Poaceae</taxon>
        <taxon>PACMAD clade</taxon>
        <taxon>Panicoideae</taxon>
        <taxon>Andropogonodae</taxon>
        <taxon>Andropogoneae</taxon>
        <taxon>Saccharinae</taxon>
        <taxon>Miscanthus</taxon>
    </lineage>
</organism>
<dbReference type="InterPro" id="IPR051266">
    <property type="entry name" value="CLCR"/>
</dbReference>
<proteinExistence type="predicted"/>
<accession>A0A811Q391</accession>
<evidence type="ECO:0000313" key="3">
    <source>
        <dbReference type="EMBL" id="CAD6252692.1"/>
    </source>
</evidence>
<dbReference type="PANTHER" id="PTHR10579:SF110">
    <property type="entry name" value="VWFA DOMAIN-CONTAINING PROTEIN"/>
    <property type="match status" value="1"/>
</dbReference>
<dbReference type="Gene3D" id="3.40.50.410">
    <property type="entry name" value="von Willebrand factor, type A domain"/>
    <property type="match status" value="2"/>
</dbReference>
<gene>
    <name evidence="3" type="ORF">NCGR_LOCUS36340</name>
</gene>
<reference evidence="3" key="1">
    <citation type="submission" date="2020-10" db="EMBL/GenBank/DDBJ databases">
        <authorList>
            <person name="Han B."/>
            <person name="Lu T."/>
            <person name="Zhao Q."/>
            <person name="Huang X."/>
            <person name="Zhao Y."/>
        </authorList>
    </citation>
    <scope>NUCLEOTIDE SEQUENCE</scope>
</reference>
<dbReference type="InterPro" id="IPR032838">
    <property type="entry name" value="Vwaint_dom"/>
</dbReference>
<dbReference type="AlphaFoldDB" id="A0A811Q391"/>
<dbReference type="SUPFAM" id="SSF53300">
    <property type="entry name" value="vWA-like"/>
    <property type="match status" value="1"/>
</dbReference>
<dbReference type="Pfam" id="PF13519">
    <property type="entry name" value="VWA_2"/>
    <property type="match status" value="1"/>
</dbReference>
<protein>
    <recommendedName>
        <fullName evidence="2">VWFA domain-containing protein</fullName>
    </recommendedName>
</protein>
<sequence>MRIPKYSKKDVALTVDSVTATVEIEATSSTAVREGLDLVAVVDMSGSMRGHKIESVKKALQFVITKLTPVDRLSIVTFESSIKRLTPLRSMTQAAQSDLKTIVGRLPERKSSGDPRQVDPGEVSVYTLGFGQGTDDKLLTDIAKKSPGGTYSTVPDGTNLSAPFAQLLGGLLTVVAQDVRLTLTPKTTNGDLDTTAVAPGTDYTQTTDANGVITIKFGTLFSGETRKVAVNFTLKESSETEAYNATLAVARHSYAAEETWQPAQNIQRLRTPDPSPPGVAGREERSVQAEEIMDAQNALEDIMLDDGDRMVNVLRAELLQLLEYMESQKLYNKLGHPYALATLISHGRQRAAGRGDEEVISHYVTPRMIAYLEQVK</sequence>
<dbReference type="OrthoDB" id="687730at2759"/>
<feature type="domain" description="VWFA" evidence="2">
    <location>
        <begin position="37"/>
        <end position="113"/>
    </location>
</feature>
<comment type="caution">
    <text evidence="3">The sequence shown here is derived from an EMBL/GenBank/DDBJ whole genome shotgun (WGS) entry which is preliminary data.</text>
</comment>
<dbReference type="InterPro" id="IPR002035">
    <property type="entry name" value="VWF_A"/>
</dbReference>
<evidence type="ECO:0000313" key="4">
    <source>
        <dbReference type="Proteomes" id="UP000604825"/>
    </source>
</evidence>
<evidence type="ECO:0000259" key="2">
    <source>
        <dbReference type="PROSITE" id="PS50234"/>
    </source>
</evidence>
<feature type="region of interest" description="Disordered" evidence="1">
    <location>
        <begin position="263"/>
        <end position="283"/>
    </location>
</feature>
<dbReference type="PROSITE" id="PS50234">
    <property type="entry name" value="VWFA"/>
    <property type="match status" value="1"/>
</dbReference>
<dbReference type="EMBL" id="CAJGYO010000009">
    <property type="protein sequence ID" value="CAD6252692.1"/>
    <property type="molecule type" value="Genomic_DNA"/>
</dbReference>
<dbReference type="InterPro" id="IPR036465">
    <property type="entry name" value="vWFA_dom_sf"/>
</dbReference>
<evidence type="ECO:0000256" key="1">
    <source>
        <dbReference type="SAM" id="MobiDB-lite"/>
    </source>
</evidence>
<name>A0A811Q391_9POAL</name>
<dbReference type="Proteomes" id="UP000604825">
    <property type="component" value="Unassembled WGS sequence"/>
</dbReference>
<dbReference type="Pfam" id="PF14624">
    <property type="entry name" value="Vwaint"/>
    <property type="match status" value="1"/>
</dbReference>
<dbReference type="PANTHER" id="PTHR10579">
    <property type="entry name" value="CALCIUM-ACTIVATED CHLORIDE CHANNEL REGULATOR"/>
    <property type="match status" value="1"/>
</dbReference>
<keyword evidence="4" id="KW-1185">Reference proteome</keyword>